<protein>
    <submittedName>
        <fullName evidence="1">Uncharacterized protein</fullName>
    </submittedName>
</protein>
<gene>
    <name evidence="1" type="ORF">ElyMa_007033900</name>
</gene>
<organism evidence="1 2">
    <name type="scientific">Elysia marginata</name>
    <dbReference type="NCBI Taxonomy" id="1093978"/>
    <lineage>
        <taxon>Eukaryota</taxon>
        <taxon>Metazoa</taxon>
        <taxon>Spiralia</taxon>
        <taxon>Lophotrochozoa</taxon>
        <taxon>Mollusca</taxon>
        <taxon>Gastropoda</taxon>
        <taxon>Heterobranchia</taxon>
        <taxon>Euthyneura</taxon>
        <taxon>Panpulmonata</taxon>
        <taxon>Sacoglossa</taxon>
        <taxon>Placobranchoidea</taxon>
        <taxon>Plakobranchidae</taxon>
        <taxon>Elysia</taxon>
    </lineage>
</organism>
<evidence type="ECO:0000313" key="1">
    <source>
        <dbReference type="EMBL" id="GFS25718.1"/>
    </source>
</evidence>
<keyword evidence="2" id="KW-1185">Reference proteome</keyword>
<dbReference type="EMBL" id="BMAT01014052">
    <property type="protein sequence ID" value="GFS25718.1"/>
    <property type="molecule type" value="Genomic_DNA"/>
</dbReference>
<comment type="caution">
    <text evidence="1">The sequence shown here is derived from an EMBL/GenBank/DDBJ whole genome shotgun (WGS) entry which is preliminary data.</text>
</comment>
<dbReference type="Proteomes" id="UP000762676">
    <property type="component" value="Unassembled WGS sequence"/>
</dbReference>
<reference evidence="1 2" key="1">
    <citation type="journal article" date="2021" name="Elife">
        <title>Chloroplast acquisition without the gene transfer in kleptoplastic sea slugs, Plakobranchus ocellatus.</title>
        <authorList>
            <person name="Maeda T."/>
            <person name="Takahashi S."/>
            <person name="Yoshida T."/>
            <person name="Shimamura S."/>
            <person name="Takaki Y."/>
            <person name="Nagai Y."/>
            <person name="Toyoda A."/>
            <person name="Suzuki Y."/>
            <person name="Arimoto A."/>
            <person name="Ishii H."/>
            <person name="Satoh N."/>
            <person name="Nishiyama T."/>
            <person name="Hasebe M."/>
            <person name="Maruyama T."/>
            <person name="Minagawa J."/>
            <person name="Obokata J."/>
            <person name="Shigenobu S."/>
        </authorList>
    </citation>
    <scope>NUCLEOTIDE SEQUENCE [LARGE SCALE GENOMIC DNA]</scope>
</reference>
<proteinExistence type="predicted"/>
<accession>A0AAV4JVG4</accession>
<name>A0AAV4JVG4_9GAST</name>
<sequence>MFIPGLFLHAYFTQFGHNYHVDLYCPAHISRKCNKNAHFVHQCCDDILKKINTDPIIYLLNGYAHLAIWTSLLFIWEYRIHCKVYSCVGGYVLQGSAMKKREFSTSGRESILCVL</sequence>
<dbReference type="AlphaFoldDB" id="A0AAV4JVG4"/>
<evidence type="ECO:0000313" key="2">
    <source>
        <dbReference type="Proteomes" id="UP000762676"/>
    </source>
</evidence>